<protein>
    <submittedName>
        <fullName evidence="3">Uncharacterized protein</fullName>
    </submittedName>
</protein>
<dbReference type="Gene3D" id="1.25.40.20">
    <property type="entry name" value="Ankyrin repeat-containing domain"/>
    <property type="match status" value="2"/>
</dbReference>
<dbReference type="EMBL" id="KE384735">
    <property type="protein sequence ID" value="KJK78326.1"/>
    <property type="molecule type" value="Genomic_DNA"/>
</dbReference>
<feature type="repeat" description="ANK" evidence="1">
    <location>
        <begin position="624"/>
        <end position="660"/>
    </location>
</feature>
<feature type="repeat" description="ANK" evidence="1">
    <location>
        <begin position="501"/>
        <end position="533"/>
    </location>
</feature>
<dbReference type="SUPFAM" id="SSF48403">
    <property type="entry name" value="Ankyrin repeat"/>
    <property type="match status" value="2"/>
</dbReference>
<dbReference type="PROSITE" id="PS50297">
    <property type="entry name" value="ANK_REP_REGION"/>
    <property type="match status" value="3"/>
</dbReference>
<dbReference type="STRING" id="1291518.A0A0D9NWT2"/>
<dbReference type="InterPro" id="IPR002110">
    <property type="entry name" value="Ankyrin_rpt"/>
</dbReference>
<evidence type="ECO:0000256" key="1">
    <source>
        <dbReference type="PROSITE-ProRule" id="PRU00023"/>
    </source>
</evidence>
<feature type="region of interest" description="Disordered" evidence="2">
    <location>
        <begin position="836"/>
        <end position="897"/>
    </location>
</feature>
<evidence type="ECO:0000313" key="3">
    <source>
        <dbReference type="EMBL" id="KJK78326.1"/>
    </source>
</evidence>
<dbReference type="Pfam" id="PF12796">
    <property type="entry name" value="Ank_2"/>
    <property type="match status" value="2"/>
</dbReference>
<dbReference type="PANTHER" id="PTHR24184:SF11">
    <property type="entry name" value="ANKYRIN REPEAT AND SOCS BOX CONTAINING 3"/>
    <property type="match status" value="1"/>
</dbReference>
<gene>
    <name evidence="3" type="ORF">H634G_06499</name>
</gene>
<reference evidence="4" key="1">
    <citation type="journal article" date="2014" name="BMC Genomics">
        <title>The genome sequence of the biocontrol fungus Metarhizium anisopliae and comparative genomics of Metarhizium species.</title>
        <authorList>
            <person name="Pattemore J.A."/>
            <person name="Hane J.K."/>
            <person name="Williams A.H."/>
            <person name="Wilson B.A."/>
            <person name="Stodart B.J."/>
            <person name="Ash G.J."/>
        </authorList>
    </citation>
    <scope>NUCLEOTIDE SEQUENCE [LARGE SCALE GENOMIC DNA]</scope>
    <source>
        <strain evidence="4">BRIP 53293</strain>
    </source>
</reference>
<feature type="region of interest" description="Disordered" evidence="2">
    <location>
        <begin position="1"/>
        <end position="31"/>
    </location>
</feature>
<dbReference type="PROSITE" id="PS50088">
    <property type="entry name" value="ANK_REPEAT"/>
    <property type="match status" value="4"/>
</dbReference>
<keyword evidence="1" id="KW-0040">ANK repeat</keyword>
<feature type="compositionally biased region" description="Polar residues" evidence="2">
    <location>
        <begin position="878"/>
        <end position="897"/>
    </location>
</feature>
<keyword evidence="4" id="KW-1185">Reference proteome</keyword>
<feature type="repeat" description="ANK" evidence="1">
    <location>
        <begin position="260"/>
        <end position="292"/>
    </location>
</feature>
<accession>A0A0D9NWT2</accession>
<name>A0A0D9NWT2_METAN</name>
<dbReference type="Proteomes" id="UP000054544">
    <property type="component" value="Unassembled WGS sequence"/>
</dbReference>
<proteinExistence type="predicted"/>
<dbReference type="PANTHER" id="PTHR24184">
    <property type="entry name" value="SI:CH211-189E2.2"/>
    <property type="match status" value="1"/>
</dbReference>
<feature type="repeat" description="ANK" evidence="1">
    <location>
        <begin position="533"/>
        <end position="566"/>
    </location>
</feature>
<evidence type="ECO:0000256" key="2">
    <source>
        <dbReference type="SAM" id="MobiDB-lite"/>
    </source>
</evidence>
<dbReference type="AlphaFoldDB" id="A0A0D9NWT2"/>
<dbReference type="OrthoDB" id="194358at2759"/>
<sequence length="997" mass="111840">MSEQATAEERSHDLEGSLLQDARPPSWAPTSPLDHVSSVLRQIANQERRDRDFAVYILTWLMFAKLDLWPEQLEQAYAIQQPGDASNRDFSRPGEAIVSVCKGLVRLETREGSKRVKFVFRPDLDQLLHYGLVDPKPHLTIIRTCLTCLQSDEFVECESRPETMERLRQDEGLLTYYAATRWMGHLPDMDAESGELAEGEELITQFILCGKGTTGWFRFLERFSNEEVLELHVAAIIGQVPVMKNILETRKHGVNATTSYGRTALHLAAKHKRASVVRMLLENSARLDIQDAMGNTALHFGAMSNTWHTPGSHLKTVQELLDAADKDFSSICTAIRNGSNKTPWDYALEAARMLRPPRPEESDWSQRARAKMAAHYEIVKLMTIWPSDESLKHINPVDYLPLVRHVMALESLPAVEARLVDGLFQGGRIVDGRKRLGVKDLSETTPTLYAIGSTRDALVDMLHEEKEKSIKPLTDAYERQLCFMAWILLQTGADATGRRRSKPSALHSAIRLGSKSLVSLLLAYRADVEIRHYNRTPLDLAIELGETDIVRQLLVKDGADIRKVTTDMMFTALRLAILHGRKEMIHMLSGLQLTPIDALKEEAKVTLAALVRVFRETVRSKNLQGSTVLHLALSSQDRSSCYEMLLSMLMYGADVDAEDEKGRMPLMLAKELGLHAERILLEMHSSKPDMEQQAPAYQLQQAPGHQLITPMEPSKSRAEQLEERLLTTAERLKVLGVLSDGEIQRVTEARDVLMTVQTIDRRKKYKLFLYEVLRDSSPGAFLLCAIALGQARITNLKAGERTELQRVIQINKNSAINHPTISALAARYQVPSSVNDIPSRLSPVGGPPQEQQRETTESEAGPSQAVKQPAKRRRTSKRANTPANETQSEPAPDISLNNPNFALVQGELVEHASLEGIAKVFDKHIRGAIRRVKVQSDGVVSTNAAVMMEFPDFALVDCVMMLEVCKEDVERLVKDLFEIDVMRQGRSYLAYPGSRDT</sequence>
<dbReference type="InterPro" id="IPR036770">
    <property type="entry name" value="Ankyrin_rpt-contain_sf"/>
</dbReference>
<organism evidence="3 4">
    <name type="scientific">Metarhizium anisopliae BRIP 53293</name>
    <dbReference type="NCBI Taxonomy" id="1291518"/>
    <lineage>
        <taxon>Eukaryota</taxon>
        <taxon>Fungi</taxon>
        <taxon>Dikarya</taxon>
        <taxon>Ascomycota</taxon>
        <taxon>Pezizomycotina</taxon>
        <taxon>Sordariomycetes</taxon>
        <taxon>Hypocreomycetidae</taxon>
        <taxon>Hypocreales</taxon>
        <taxon>Clavicipitaceae</taxon>
        <taxon>Metarhizium</taxon>
    </lineage>
</organism>
<evidence type="ECO:0000313" key="4">
    <source>
        <dbReference type="Proteomes" id="UP000054544"/>
    </source>
</evidence>
<dbReference type="SMART" id="SM00248">
    <property type="entry name" value="ANK"/>
    <property type="match status" value="7"/>
</dbReference>